<evidence type="ECO:0000259" key="3">
    <source>
        <dbReference type="Pfam" id="PF17479"/>
    </source>
</evidence>
<name>A0A2H0V2K8_9BACT</name>
<feature type="domain" description="DUF3048" evidence="2">
    <location>
        <begin position="97"/>
        <end position="229"/>
    </location>
</feature>
<evidence type="ECO:0000313" key="5">
    <source>
        <dbReference type="Proteomes" id="UP000228626"/>
    </source>
</evidence>
<dbReference type="InterPro" id="IPR021416">
    <property type="entry name" value="DUF3048_N"/>
</dbReference>
<dbReference type="Pfam" id="PF17479">
    <property type="entry name" value="DUF3048_C"/>
    <property type="match status" value="1"/>
</dbReference>
<dbReference type="SUPFAM" id="SSF159774">
    <property type="entry name" value="YerB-like"/>
    <property type="match status" value="1"/>
</dbReference>
<protein>
    <recommendedName>
        <fullName evidence="6">DUF3048 domain-containing protein</fullName>
    </recommendedName>
</protein>
<evidence type="ECO:0008006" key="6">
    <source>
        <dbReference type="Google" id="ProtNLM"/>
    </source>
</evidence>
<dbReference type="InterPro" id="IPR023158">
    <property type="entry name" value="YerB-like_sf"/>
</dbReference>
<feature type="transmembrane region" description="Helical" evidence="1">
    <location>
        <begin position="35"/>
        <end position="56"/>
    </location>
</feature>
<dbReference type="Pfam" id="PF11258">
    <property type="entry name" value="DUF3048"/>
    <property type="match status" value="1"/>
</dbReference>
<comment type="caution">
    <text evidence="4">The sequence shown here is derived from an EMBL/GenBank/DDBJ whole genome shotgun (WGS) entry which is preliminary data.</text>
</comment>
<organism evidence="4 5">
    <name type="scientific">Candidatus Falkowbacteria bacterium CG10_big_fil_rev_8_21_14_0_10_43_10</name>
    <dbReference type="NCBI Taxonomy" id="1974567"/>
    <lineage>
        <taxon>Bacteria</taxon>
        <taxon>Candidatus Falkowiibacteriota</taxon>
    </lineage>
</organism>
<reference evidence="5" key="1">
    <citation type="submission" date="2017-09" db="EMBL/GenBank/DDBJ databases">
        <title>Depth-based differentiation of microbial function through sediment-hosted aquifers and enrichment of novel symbionts in the deep terrestrial subsurface.</title>
        <authorList>
            <person name="Probst A.J."/>
            <person name="Ladd B."/>
            <person name="Jarett J.K."/>
            <person name="Geller-Mcgrath D.E."/>
            <person name="Sieber C.M.K."/>
            <person name="Emerson J.B."/>
            <person name="Anantharaman K."/>
            <person name="Thomas B.C."/>
            <person name="Malmstrom R."/>
            <person name="Stieglmeier M."/>
            <person name="Klingl A."/>
            <person name="Woyke T."/>
            <person name="Ryan C.M."/>
            <person name="Banfield J.F."/>
        </authorList>
    </citation>
    <scope>NUCLEOTIDE SEQUENCE [LARGE SCALE GENOMIC DNA]</scope>
</reference>
<dbReference type="InterPro" id="IPR035328">
    <property type="entry name" value="DUF3048_C"/>
</dbReference>
<dbReference type="Proteomes" id="UP000228626">
    <property type="component" value="Unassembled WGS sequence"/>
</dbReference>
<evidence type="ECO:0000313" key="4">
    <source>
        <dbReference type="EMBL" id="PIR93302.1"/>
    </source>
</evidence>
<sequence>MLDKYKIRGMKEKFSNIKNKAVQFWLKLNWPKRTVLLLSILAIISLAVFLIIFSLGKNNLKESNPKESYFTVEETEKNSEIHPNYVRRAIDGIYVEPGKENFYPVAVMIDNDPLARPQSGLAKAQLVYEAKAESGITRFMALFADGEELEEIGPIRSARPYYVDWSEGYNALYVHVGGSPEALDILAKTKLLNLNEFYQGGYFWRSNSKIAPHNVYSSIGNFNKYLDRLNAKNDGYGAWLYKDEAAAEDRGKSDIEINYSVNDFLVSWKYDKENNEYIRYLGEVQHKDADGTPVVAKNIIIMQVKSKILDAELRRQMDTIGGGRAWYCLDGICKEGEWKKPDKKTREKIYNKNGEEVKFNAGTAWIEVIQEEGQILI</sequence>
<keyword evidence="1" id="KW-0812">Transmembrane</keyword>
<evidence type="ECO:0000259" key="2">
    <source>
        <dbReference type="Pfam" id="PF11258"/>
    </source>
</evidence>
<accession>A0A2H0V2K8</accession>
<dbReference type="Gene3D" id="3.50.90.10">
    <property type="entry name" value="YerB-like"/>
    <property type="match status" value="1"/>
</dbReference>
<dbReference type="EMBL" id="PFAR01000018">
    <property type="protein sequence ID" value="PIR93302.1"/>
    <property type="molecule type" value="Genomic_DNA"/>
</dbReference>
<proteinExistence type="predicted"/>
<keyword evidence="1" id="KW-1133">Transmembrane helix</keyword>
<dbReference type="AlphaFoldDB" id="A0A2H0V2K8"/>
<feature type="domain" description="DUF3048" evidence="3">
    <location>
        <begin position="255"/>
        <end position="366"/>
    </location>
</feature>
<gene>
    <name evidence="4" type="ORF">COT99_01465</name>
</gene>
<keyword evidence="1" id="KW-0472">Membrane</keyword>
<evidence type="ECO:0000256" key="1">
    <source>
        <dbReference type="SAM" id="Phobius"/>
    </source>
</evidence>